<dbReference type="InterPro" id="IPR020103">
    <property type="entry name" value="PsdUridine_synth_cat_dom_sf"/>
</dbReference>
<proteinExistence type="inferred from homology"/>
<dbReference type="FunCoup" id="A0A482X2G3">
    <property type="interactions" value="697"/>
</dbReference>
<dbReference type="EMBL" id="QKKF02019433">
    <property type="protein sequence ID" value="RZF40077.1"/>
    <property type="molecule type" value="Genomic_DNA"/>
</dbReference>
<dbReference type="GO" id="GO:0001522">
    <property type="term" value="P:pseudouridine synthesis"/>
    <property type="evidence" value="ECO:0007669"/>
    <property type="project" value="InterPro"/>
</dbReference>
<evidence type="ECO:0000259" key="2">
    <source>
        <dbReference type="Pfam" id="PF01509"/>
    </source>
</evidence>
<dbReference type="GO" id="GO:0006396">
    <property type="term" value="P:RNA processing"/>
    <property type="evidence" value="ECO:0007669"/>
    <property type="project" value="InterPro"/>
</dbReference>
<evidence type="ECO:0000313" key="4">
    <source>
        <dbReference type="Proteomes" id="UP000291343"/>
    </source>
</evidence>
<dbReference type="GO" id="GO:0009982">
    <property type="term" value="F:pseudouridine synthase activity"/>
    <property type="evidence" value="ECO:0007669"/>
    <property type="project" value="InterPro"/>
</dbReference>
<dbReference type="PANTHER" id="PTHR13195:SF0">
    <property type="entry name" value="PSEUDOURIDYLATE SYNTHASE TRUB2, MITOCHONDRIAL"/>
    <property type="match status" value="1"/>
</dbReference>
<feature type="domain" description="Pseudouridine synthase II N-terminal" evidence="2">
    <location>
        <begin position="103"/>
        <end position="230"/>
    </location>
</feature>
<dbReference type="STRING" id="195883.A0A482X2G3"/>
<reference evidence="3 4" key="1">
    <citation type="journal article" date="2017" name="Gigascience">
        <title>Genome sequence of the small brown planthopper, Laodelphax striatellus.</title>
        <authorList>
            <person name="Zhu J."/>
            <person name="Jiang F."/>
            <person name="Wang X."/>
            <person name="Yang P."/>
            <person name="Bao Y."/>
            <person name="Zhao W."/>
            <person name="Wang W."/>
            <person name="Lu H."/>
            <person name="Wang Q."/>
            <person name="Cui N."/>
            <person name="Li J."/>
            <person name="Chen X."/>
            <person name="Luo L."/>
            <person name="Yu J."/>
            <person name="Kang L."/>
            <person name="Cui F."/>
        </authorList>
    </citation>
    <scope>NUCLEOTIDE SEQUENCE [LARGE SCALE GENOMIC DNA]</scope>
    <source>
        <strain evidence="3">Lst14</strain>
    </source>
</reference>
<dbReference type="GO" id="GO:0003723">
    <property type="term" value="F:RNA binding"/>
    <property type="evidence" value="ECO:0007669"/>
    <property type="project" value="InterPro"/>
</dbReference>
<organism evidence="3 4">
    <name type="scientific">Laodelphax striatellus</name>
    <name type="common">Small brown planthopper</name>
    <name type="synonym">Delphax striatella</name>
    <dbReference type="NCBI Taxonomy" id="195883"/>
    <lineage>
        <taxon>Eukaryota</taxon>
        <taxon>Metazoa</taxon>
        <taxon>Ecdysozoa</taxon>
        <taxon>Arthropoda</taxon>
        <taxon>Hexapoda</taxon>
        <taxon>Insecta</taxon>
        <taxon>Pterygota</taxon>
        <taxon>Neoptera</taxon>
        <taxon>Paraneoptera</taxon>
        <taxon>Hemiptera</taxon>
        <taxon>Auchenorrhyncha</taxon>
        <taxon>Fulgoroidea</taxon>
        <taxon>Delphacidae</taxon>
        <taxon>Criomorphinae</taxon>
        <taxon>Laodelphax</taxon>
    </lineage>
</organism>
<dbReference type="OrthoDB" id="9995526at2759"/>
<dbReference type="AlphaFoldDB" id="A0A482X2G3"/>
<accession>A0A482X2G3</accession>
<dbReference type="Proteomes" id="UP000291343">
    <property type="component" value="Unassembled WGS sequence"/>
</dbReference>
<comment type="similarity">
    <text evidence="1">Belongs to the pseudouridine synthase TruB family.</text>
</comment>
<name>A0A482X2G3_LAOST</name>
<dbReference type="Pfam" id="PF01509">
    <property type="entry name" value="TruB_N"/>
    <property type="match status" value="1"/>
</dbReference>
<dbReference type="SUPFAM" id="SSF55120">
    <property type="entry name" value="Pseudouridine synthase"/>
    <property type="match status" value="1"/>
</dbReference>
<evidence type="ECO:0000313" key="3">
    <source>
        <dbReference type="EMBL" id="RZF40077.1"/>
    </source>
</evidence>
<evidence type="ECO:0000256" key="1">
    <source>
        <dbReference type="ARBA" id="ARBA00008999"/>
    </source>
</evidence>
<dbReference type="SMR" id="A0A482X2G3"/>
<gene>
    <name evidence="3" type="ORF">LSTR_LSTR002480</name>
</gene>
<dbReference type="Gene3D" id="3.30.2350.10">
    <property type="entry name" value="Pseudouridine synthase"/>
    <property type="match status" value="1"/>
</dbReference>
<sequence>MIQTVLRDAPSVWKLLKGVICIFKPAGVSPLGVRRMLVSKLADELNELKCREPIPYVTIEGDTTKNLSISVRPSFSDHPLVVGPRYQAEDIKCYPISRLGFNTSGVLLAGLNSGIAEAVELRDSLTIRTYKIYGELGYSTDTNFKTGKVIERSKYDRIYRGMIDKWCASIQASHQSKMFEFSGVNLQSQEAYDLAVKGLIRPKMKEVLIYNLKCTEFKPPYFTIEVQCVNEFEEYLTLLIHEIGYKLHSNATCIGIKCIRHTLFTINDALLLKHVKLEHVIDNLSNCRSILGKYSDSFNSPHLVNIDRNEIATTQQQ</sequence>
<comment type="caution">
    <text evidence="3">The sequence shown here is derived from an EMBL/GenBank/DDBJ whole genome shotgun (WGS) entry which is preliminary data.</text>
</comment>
<dbReference type="InterPro" id="IPR002501">
    <property type="entry name" value="PsdUridine_synth_N"/>
</dbReference>
<dbReference type="InterPro" id="IPR039048">
    <property type="entry name" value="Trub2"/>
</dbReference>
<protein>
    <recommendedName>
        <fullName evidence="2">Pseudouridine synthase II N-terminal domain-containing protein</fullName>
    </recommendedName>
</protein>
<dbReference type="PANTHER" id="PTHR13195">
    <property type="entry name" value="PSEUDOURIDINE SYNTHASE-RELATED"/>
    <property type="match status" value="1"/>
</dbReference>
<keyword evidence="4" id="KW-1185">Reference proteome</keyword>
<dbReference type="InParanoid" id="A0A482X2G3"/>